<name>A0AAV7UF96_PLEWA</name>
<accession>A0AAV7UF96</accession>
<dbReference type="Proteomes" id="UP001066276">
    <property type="component" value="Chromosome 3_1"/>
</dbReference>
<feature type="region of interest" description="Disordered" evidence="1">
    <location>
        <begin position="23"/>
        <end position="94"/>
    </location>
</feature>
<reference evidence="2" key="1">
    <citation type="journal article" date="2022" name="bioRxiv">
        <title>Sequencing and chromosome-scale assembly of the giantPleurodeles waltlgenome.</title>
        <authorList>
            <person name="Brown T."/>
            <person name="Elewa A."/>
            <person name="Iarovenko S."/>
            <person name="Subramanian E."/>
            <person name="Araus A.J."/>
            <person name="Petzold A."/>
            <person name="Susuki M."/>
            <person name="Suzuki K.-i.T."/>
            <person name="Hayashi T."/>
            <person name="Toyoda A."/>
            <person name="Oliveira C."/>
            <person name="Osipova E."/>
            <person name="Leigh N.D."/>
            <person name="Simon A."/>
            <person name="Yun M.H."/>
        </authorList>
    </citation>
    <scope>NUCLEOTIDE SEQUENCE</scope>
    <source>
        <strain evidence="2">20211129_DDA</strain>
        <tissue evidence="2">Liver</tissue>
    </source>
</reference>
<dbReference type="AlphaFoldDB" id="A0AAV7UF96"/>
<sequence length="121" mass="13657">MTRSDRDVPEVLRFGRGLAGRQSLGLGCTRDAEGRSPGEHRDRENRRLRAQEGAVSGWGRQQGGLYQPRGPTSPTTLLWTPRDTDPKKTRRRRPRCCRQLWSSARRCGVDLLPTLPPLLPS</sequence>
<evidence type="ECO:0000313" key="2">
    <source>
        <dbReference type="EMBL" id="KAJ1186383.1"/>
    </source>
</evidence>
<comment type="caution">
    <text evidence="2">The sequence shown here is derived from an EMBL/GenBank/DDBJ whole genome shotgun (WGS) entry which is preliminary data.</text>
</comment>
<organism evidence="2 3">
    <name type="scientific">Pleurodeles waltl</name>
    <name type="common">Iberian ribbed newt</name>
    <dbReference type="NCBI Taxonomy" id="8319"/>
    <lineage>
        <taxon>Eukaryota</taxon>
        <taxon>Metazoa</taxon>
        <taxon>Chordata</taxon>
        <taxon>Craniata</taxon>
        <taxon>Vertebrata</taxon>
        <taxon>Euteleostomi</taxon>
        <taxon>Amphibia</taxon>
        <taxon>Batrachia</taxon>
        <taxon>Caudata</taxon>
        <taxon>Salamandroidea</taxon>
        <taxon>Salamandridae</taxon>
        <taxon>Pleurodelinae</taxon>
        <taxon>Pleurodeles</taxon>
    </lineage>
</organism>
<keyword evidence="3" id="KW-1185">Reference proteome</keyword>
<feature type="compositionally biased region" description="Basic and acidic residues" evidence="1">
    <location>
        <begin position="30"/>
        <end position="50"/>
    </location>
</feature>
<evidence type="ECO:0000256" key="1">
    <source>
        <dbReference type="SAM" id="MobiDB-lite"/>
    </source>
</evidence>
<gene>
    <name evidence="2" type="ORF">NDU88_003165</name>
</gene>
<dbReference type="EMBL" id="JANPWB010000005">
    <property type="protein sequence ID" value="KAJ1186383.1"/>
    <property type="molecule type" value="Genomic_DNA"/>
</dbReference>
<proteinExistence type="predicted"/>
<evidence type="ECO:0000313" key="3">
    <source>
        <dbReference type="Proteomes" id="UP001066276"/>
    </source>
</evidence>
<protein>
    <submittedName>
        <fullName evidence="2">Uncharacterized protein</fullName>
    </submittedName>
</protein>